<reference evidence="2 3" key="1">
    <citation type="submission" date="2021-04" db="EMBL/GenBank/DDBJ databases">
        <title>Genome analysis of Polyangium sp.</title>
        <authorList>
            <person name="Li Y."/>
            <person name="Wang J."/>
        </authorList>
    </citation>
    <scope>NUCLEOTIDE SEQUENCE [LARGE SCALE GENOMIC DNA]</scope>
    <source>
        <strain evidence="2 3">SDU14</strain>
    </source>
</reference>
<feature type="region of interest" description="Disordered" evidence="1">
    <location>
        <begin position="1"/>
        <end position="89"/>
    </location>
</feature>
<dbReference type="AlphaFoldDB" id="A0A9X3X7Y7"/>
<dbReference type="Proteomes" id="UP001151081">
    <property type="component" value="Unassembled WGS sequence"/>
</dbReference>
<feature type="compositionally biased region" description="Basic residues" evidence="1">
    <location>
        <begin position="115"/>
        <end position="130"/>
    </location>
</feature>
<comment type="caution">
    <text evidence="2">The sequence shown here is derived from an EMBL/GenBank/DDBJ whole genome shotgun (WGS) entry which is preliminary data.</text>
</comment>
<protein>
    <submittedName>
        <fullName evidence="2">Uncharacterized protein</fullName>
    </submittedName>
</protein>
<feature type="region of interest" description="Disordered" evidence="1">
    <location>
        <begin position="108"/>
        <end position="210"/>
    </location>
</feature>
<evidence type="ECO:0000256" key="1">
    <source>
        <dbReference type="SAM" id="MobiDB-lite"/>
    </source>
</evidence>
<feature type="compositionally biased region" description="Pro residues" evidence="1">
    <location>
        <begin position="154"/>
        <end position="164"/>
    </location>
</feature>
<proteinExistence type="predicted"/>
<name>A0A9X3X7Y7_9BACT</name>
<feature type="compositionally biased region" description="Pro residues" evidence="1">
    <location>
        <begin position="11"/>
        <end position="20"/>
    </location>
</feature>
<evidence type="ECO:0000313" key="3">
    <source>
        <dbReference type="Proteomes" id="UP001151081"/>
    </source>
</evidence>
<evidence type="ECO:0000313" key="2">
    <source>
        <dbReference type="EMBL" id="MDC3984058.1"/>
    </source>
</evidence>
<organism evidence="2 3">
    <name type="scientific">Polyangium jinanense</name>
    <dbReference type="NCBI Taxonomy" id="2829994"/>
    <lineage>
        <taxon>Bacteria</taxon>
        <taxon>Pseudomonadati</taxon>
        <taxon>Myxococcota</taxon>
        <taxon>Polyangia</taxon>
        <taxon>Polyangiales</taxon>
        <taxon>Polyangiaceae</taxon>
        <taxon>Polyangium</taxon>
    </lineage>
</organism>
<dbReference type="RefSeq" id="WP_272427207.1">
    <property type="nucleotide sequence ID" value="NZ_JAGTJJ010000018.1"/>
</dbReference>
<sequence>MGIAYQDLPCDKPPPPPPLPKKLIAKAPAPAPAEKAEEPRGTTRTTVRIATRRAGKRPPEQRFIGQTAPTPAPPPVHEDKPPESVAQAENLWGLSPEEIAALLEDRGNQCQGPCHARHPNFRKDAKRRLAAGKNGQSLSTGSGSGGGASQPKPAAQPTPKPAAQPAPKTTTKTTTTTKTDDAAAGEWRWGKCERTGSQRECSKGYATGAK</sequence>
<dbReference type="EMBL" id="JAGTJJ010000018">
    <property type="protein sequence ID" value="MDC3984058.1"/>
    <property type="molecule type" value="Genomic_DNA"/>
</dbReference>
<feature type="compositionally biased region" description="Low complexity" evidence="1">
    <location>
        <begin position="165"/>
        <end position="177"/>
    </location>
</feature>
<accession>A0A9X3X7Y7</accession>
<feature type="compositionally biased region" description="Basic and acidic residues" evidence="1">
    <location>
        <begin position="188"/>
        <end position="202"/>
    </location>
</feature>
<keyword evidence="3" id="KW-1185">Reference proteome</keyword>
<gene>
    <name evidence="2" type="ORF">KEG57_26350</name>
</gene>